<gene>
    <name evidence="10" type="ORF">DGUA_6G000819</name>
</gene>
<evidence type="ECO:0000256" key="5">
    <source>
        <dbReference type="ARBA" id="ARBA00023136"/>
    </source>
</evidence>
<dbReference type="AlphaFoldDB" id="A0A3B0IZ36"/>
<evidence type="ECO:0000256" key="8">
    <source>
        <dbReference type="SAM" id="Phobius"/>
    </source>
</evidence>
<feature type="transmembrane region" description="Helical" evidence="8">
    <location>
        <begin position="522"/>
        <end position="546"/>
    </location>
</feature>
<sequence>MCLRTFFTLVFTISLAEATALGNIVKSIKRELSFGTILLLRNEKDADYCWTREDFPQDIPILNLNSNQSLYLKQIFNSEILAMVCQNRSEGDTMKTLYRNLQDIRYTPTIVMTRSDTNLSALFEDCRSHKVVKRRVIHILRYFEPQVRNMQGSPINVLPDNIMPRTVVYRDGQGRRQMTGYLAHLMRNFASTLNATMNICWEYVPEEEVTNKTTMVKLSNDGFVDFPLVITGPHDFLYKDIIVMESSSWFLILPTEANTPRARLFCRTEAYKLVPLLILLALVLSYAQRLEEGLGPSVSLGSVWEYVLHGVLAQPLSLPHGPSSRVIYIYGLLFFASMLTCSIFNVSLETWLVHPPVDRMILSFQDMLLEQRKILFYHPEYFAIQRIFGEERFENIRDIFEITNSSKHFQMMRSSLNQSYAYPITTTMWPLLQLGQSRLTRPIFRRSKEMIFNPLVLLSITLPKDSIYREAFTHFHLRTLNSGLYKLWFRRTFNELVELGMMSYQVDNSPQPYKDLVWGDFIFVWMLYVGGIFASLLVFLVEIFYFKWQRNTINN</sequence>
<dbReference type="OrthoDB" id="7841995at2759"/>
<evidence type="ECO:0000313" key="11">
    <source>
        <dbReference type="Proteomes" id="UP000268350"/>
    </source>
</evidence>
<dbReference type="PANTHER" id="PTHR42643:SF41">
    <property type="entry name" value="IONOTROPIC RECEPTOR 20A-RELATED"/>
    <property type="match status" value="1"/>
</dbReference>
<keyword evidence="4 8" id="KW-1133">Transmembrane helix</keyword>
<organism evidence="10 11">
    <name type="scientific">Drosophila guanche</name>
    <name type="common">Fruit fly</name>
    <dbReference type="NCBI Taxonomy" id="7266"/>
    <lineage>
        <taxon>Eukaryota</taxon>
        <taxon>Metazoa</taxon>
        <taxon>Ecdysozoa</taxon>
        <taxon>Arthropoda</taxon>
        <taxon>Hexapoda</taxon>
        <taxon>Insecta</taxon>
        <taxon>Pterygota</taxon>
        <taxon>Neoptera</taxon>
        <taxon>Endopterygota</taxon>
        <taxon>Diptera</taxon>
        <taxon>Brachycera</taxon>
        <taxon>Muscomorpha</taxon>
        <taxon>Ephydroidea</taxon>
        <taxon>Drosophilidae</taxon>
        <taxon>Drosophila</taxon>
        <taxon>Sophophora</taxon>
    </lineage>
</organism>
<evidence type="ECO:0000256" key="9">
    <source>
        <dbReference type="SAM" id="SignalP"/>
    </source>
</evidence>
<keyword evidence="11" id="KW-1185">Reference proteome</keyword>
<dbReference type="OMA" id="KDMGGYP"/>
<evidence type="ECO:0000313" key="10">
    <source>
        <dbReference type="EMBL" id="SPP73355.1"/>
    </source>
</evidence>
<evidence type="ECO:0000256" key="1">
    <source>
        <dbReference type="ARBA" id="ARBA00004651"/>
    </source>
</evidence>
<accession>A0A3B0IZ36</accession>
<keyword evidence="6" id="KW-0675">Receptor</keyword>
<reference evidence="11" key="1">
    <citation type="submission" date="2018-01" db="EMBL/GenBank/DDBJ databases">
        <authorList>
            <person name="Alioto T."/>
            <person name="Alioto T."/>
        </authorList>
    </citation>
    <scope>NUCLEOTIDE SEQUENCE [LARGE SCALE GENOMIC DNA]</scope>
</reference>
<dbReference type="EMBL" id="OUUW01000001">
    <property type="protein sequence ID" value="SPP73355.1"/>
    <property type="molecule type" value="Genomic_DNA"/>
</dbReference>
<keyword evidence="5 8" id="KW-0472">Membrane</keyword>
<keyword evidence="9" id="KW-0732">Signal</keyword>
<evidence type="ECO:0000256" key="7">
    <source>
        <dbReference type="ARBA" id="ARBA00023180"/>
    </source>
</evidence>
<evidence type="ECO:0000256" key="6">
    <source>
        <dbReference type="ARBA" id="ARBA00023170"/>
    </source>
</evidence>
<dbReference type="InterPro" id="IPR052192">
    <property type="entry name" value="Insect_Ionotropic_Sensory_Rcpt"/>
</dbReference>
<protein>
    <recommendedName>
        <fullName evidence="12">Ionotropic glutamate receptor C-terminal domain-containing protein</fullName>
    </recommendedName>
</protein>
<evidence type="ECO:0008006" key="12">
    <source>
        <dbReference type="Google" id="ProtNLM"/>
    </source>
</evidence>
<keyword evidence="7" id="KW-0325">Glycoprotein</keyword>
<evidence type="ECO:0000256" key="2">
    <source>
        <dbReference type="ARBA" id="ARBA00022475"/>
    </source>
</evidence>
<dbReference type="PANTHER" id="PTHR42643">
    <property type="entry name" value="IONOTROPIC RECEPTOR 20A-RELATED"/>
    <property type="match status" value="1"/>
</dbReference>
<proteinExistence type="predicted"/>
<evidence type="ECO:0000256" key="3">
    <source>
        <dbReference type="ARBA" id="ARBA00022692"/>
    </source>
</evidence>
<comment type="subcellular location">
    <subcellularLocation>
        <location evidence="1">Cell membrane</location>
        <topology evidence="1">Multi-pass membrane protein</topology>
    </subcellularLocation>
</comment>
<name>A0A3B0IZ36_DROGU</name>
<evidence type="ECO:0000256" key="4">
    <source>
        <dbReference type="ARBA" id="ARBA00022989"/>
    </source>
</evidence>
<keyword evidence="3 8" id="KW-0812">Transmembrane</keyword>
<dbReference type="Proteomes" id="UP000268350">
    <property type="component" value="Unassembled WGS sequence"/>
</dbReference>
<feature type="chain" id="PRO_5017466937" description="Ionotropic glutamate receptor C-terminal domain-containing protein" evidence="9">
    <location>
        <begin position="19"/>
        <end position="555"/>
    </location>
</feature>
<dbReference type="GO" id="GO:0005886">
    <property type="term" value="C:plasma membrane"/>
    <property type="evidence" value="ECO:0007669"/>
    <property type="project" value="UniProtKB-SubCell"/>
</dbReference>
<feature type="signal peptide" evidence="9">
    <location>
        <begin position="1"/>
        <end position="18"/>
    </location>
</feature>
<keyword evidence="2" id="KW-1003">Cell membrane</keyword>